<feature type="domain" description="DUF31" evidence="3">
    <location>
        <begin position="220"/>
        <end position="606"/>
    </location>
</feature>
<evidence type="ECO:0000256" key="1">
    <source>
        <dbReference type="SAM" id="MobiDB-lite"/>
    </source>
</evidence>
<sequence length="702" mass="78660">MPKAKLKKIKYLFTLLSASSIIVASCKNENSDNSSKKSEDKKSENKDNMNPNEGNIDGGGDFVGNNDPVSVPNTEIVGNLFDGDGPDAKRKIVDRYQNYDAYVNVNNVNSARGNNKTEERSTPDAGVTNPFDIPEAKLKAYDEKAKKLGLPTYRDAFGYNFFLPDIDENGEIVQGKLVKRKDQWGPNLIPSYNTGLLDGVNFKNLDDKEGFLGLPRTILNDKYRKFSRTVYSFQFSNDYPDRNRSEEINSYSDEKKIELKLQSHFGTTWIFDYKLEDDPKKYPTTWYFASNLHVLENLLLPDIAGTTNDFRGFENRQYEARTNFANLTFVNSWNQDATPTGSRFATAQFNAITTITDRQGPGFESNKEITDDEKFNKISTPYVRVALDPKNIKPIFLGNDFLKESSTPKFDGAYKDAQTMIDFGVVEIKFNSEQIAKWVTGNYANWEEKDKYKFATTSLLNDETYKNLKKNDIYAIGYPNSYDDYKIRYAGADGMNILAGKENVSYWINKSGNYYNNARPIGELAKYKDVGGDLSWSNTRTFANKPGVTDLLLSYSSFGGQPNVYSRMPYVNTGLGYMLDNFIPAGGSSGTRVIDGEGNIRGILYGVAKSSTSGYVTALRSEGMDYQGLYGGYNLPQYDVIFGGGKDQKDSYLDQMKKRNPNVKTYLFPNGITNAQIPAEYQFANTPAVATPASAPAAGNQE</sequence>
<dbReference type="NCBIfam" id="NF045841">
    <property type="entry name" value="Ig_SerProt_MIP"/>
    <property type="match status" value="1"/>
</dbReference>
<feature type="chain" id="PRO_5046980436" evidence="2">
    <location>
        <begin position="25"/>
        <end position="702"/>
    </location>
</feature>
<feature type="region of interest" description="Disordered" evidence="1">
    <location>
        <begin position="27"/>
        <end position="69"/>
    </location>
</feature>
<dbReference type="Proteomes" id="UP001220940">
    <property type="component" value="Unassembled WGS sequence"/>
</dbReference>
<keyword evidence="5" id="KW-1185">Reference proteome</keyword>
<dbReference type="PROSITE" id="PS51257">
    <property type="entry name" value="PROKAR_LIPOPROTEIN"/>
    <property type="match status" value="1"/>
</dbReference>
<proteinExistence type="predicted"/>
<reference evidence="4" key="1">
    <citation type="submission" date="2021-11" db="EMBL/GenBank/DDBJ databases">
        <title>Description of Mycoplasma bradburyaesp. nov.from sea birds: a tribute to a great mycoplasmologist.</title>
        <authorList>
            <person name="Ramirez A.S."/>
            <person name="Poveda C."/>
            <person name="Suarez-Perez A."/>
            <person name="Rosales R.S."/>
            <person name="Dijkman R."/>
            <person name="Feberwee A."/>
            <person name="Spergser J."/>
            <person name="Szostak M.P."/>
            <person name="Ressel L."/>
            <person name="Calabuig P."/>
            <person name="Catania S."/>
            <person name="Gobbo F."/>
            <person name="Timofte D."/>
            <person name="Poveda J.B."/>
        </authorList>
    </citation>
    <scope>NUCLEOTIDE SEQUENCE [LARGE SCALE GENOMIC DNA]</scope>
    <source>
        <strain evidence="4">T158</strain>
    </source>
</reference>
<dbReference type="NCBIfam" id="NF045842">
    <property type="entry name" value="MIP_near_MIB"/>
    <property type="match status" value="1"/>
</dbReference>
<dbReference type="Pfam" id="PF01732">
    <property type="entry name" value="Mycop_pep_DUF31"/>
    <property type="match status" value="1"/>
</dbReference>
<comment type="caution">
    <text evidence="4">The sequence shown here is derived from an EMBL/GenBank/DDBJ whole genome shotgun (WGS) entry which is preliminary data.</text>
</comment>
<evidence type="ECO:0000259" key="3">
    <source>
        <dbReference type="Pfam" id="PF01732"/>
    </source>
</evidence>
<dbReference type="InterPro" id="IPR022381">
    <property type="entry name" value="Uncharacterised_MG067"/>
</dbReference>
<feature type="region of interest" description="Disordered" evidence="1">
    <location>
        <begin position="110"/>
        <end position="130"/>
    </location>
</feature>
<dbReference type="PRINTS" id="PR00840">
    <property type="entry name" value="Y06768FAMILY"/>
</dbReference>
<keyword evidence="2" id="KW-0732">Signal</keyword>
<dbReference type="RefSeq" id="WP_255034617.1">
    <property type="nucleotide sequence ID" value="NZ_CP101414.1"/>
</dbReference>
<feature type="signal peptide" evidence="2">
    <location>
        <begin position="1"/>
        <end position="24"/>
    </location>
</feature>
<protein>
    <submittedName>
        <fullName evidence="4">DUF31 family protein</fullName>
    </submittedName>
</protein>
<accession>A0ABT5GA15</accession>
<organism evidence="4 5">
    <name type="scientific">Mycoplasma bradburyae</name>
    <dbReference type="NCBI Taxonomy" id="2963128"/>
    <lineage>
        <taxon>Bacteria</taxon>
        <taxon>Bacillati</taxon>
        <taxon>Mycoplasmatota</taxon>
        <taxon>Mollicutes</taxon>
        <taxon>Mycoplasmataceae</taxon>
        <taxon>Mycoplasma</taxon>
    </lineage>
</organism>
<feature type="compositionally biased region" description="Basic and acidic residues" evidence="1">
    <location>
        <begin position="34"/>
        <end position="47"/>
    </location>
</feature>
<evidence type="ECO:0000313" key="4">
    <source>
        <dbReference type="EMBL" id="MDC4181787.1"/>
    </source>
</evidence>
<dbReference type="InterPro" id="IPR022382">
    <property type="entry name" value="Mycoplasma_peptidase_DUF31"/>
</dbReference>
<name>A0ABT5GA15_9MOLU</name>
<dbReference type="EMBL" id="JAJHZM010000007">
    <property type="protein sequence ID" value="MDC4181787.1"/>
    <property type="molecule type" value="Genomic_DNA"/>
</dbReference>
<evidence type="ECO:0000256" key="2">
    <source>
        <dbReference type="SAM" id="SignalP"/>
    </source>
</evidence>
<evidence type="ECO:0000313" key="5">
    <source>
        <dbReference type="Proteomes" id="UP001220940"/>
    </source>
</evidence>
<gene>
    <name evidence="4" type="ORF">LNO68_01115</name>
</gene>